<feature type="region of interest" description="Disordered" evidence="1">
    <location>
        <begin position="106"/>
        <end position="132"/>
    </location>
</feature>
<evidence type="ECO:0000256" key="1">
    <source>
        <dbReference type="SAM" id="MobiDB-lite"/>
    </source>
</evidence>
<proteinExistence type="predicted"/>
<reference evidence="2" key="1">
    <citation type="submission" date="2019-04" db="EMBL/GenBank/DDBJ databases">
        <title>Friends and foes A comparative genomics study of 23 Aspergillus species from section Flavi.</title>
        <authorList>
            <consortium name="DOE Joint Genome Institute"/>
            <person name="Kjaerbolling I."/>
            <person name="Vesth T."/>
            <person name="Frisvad J.C."/>
            <person name="Nybo J.L."/>
            <person name="Theobald S."/>
            <person name="Kildgaard S."/>
            <person name="Isbrandt T."/>
            <person name="Kuo A."/>
            <person name="Sato A."/>
            <person name="Lyhne E.K."/>
            <person name="Kogle M.E."/>
            <person name="Wiebenga A."/>
            <person name="Kun R.S."/>
            <person name="Lubbers R.J."/>
            <person name="Makela M.R."/>
            <person name="Barry K."/>
            <person name="Chovatia M."/>
            <person name="Clum A."/>
            <person name="Daum C."/>
            <person name="Haridas S."/>
            <person name="He G."/>
            <person name="LaButti K."/>
            <person name="Lipzen A."/>
            <person name="Mondo S."/>
            <person name="Riley R."/>
            <person name="Salamov A."/>
            <person name="Simmons B.A."/>
            <person name="Magnuson J.K."/>
            <person name="Henrissat B."/>
            <person name="Mortensen U.H."/>
            <person name="Larsen T.O."/>
            <person name="Devries R.P."/>
            <person name="Grigoriev I.V."/>
            <person name="Machida M."/>
            <person name="Baker S.E."/>
            <person name="Andersen M.R."/>
        </authorList>
    </citation>
    <scope>NUCLEOTIDE SEQUENCE</scope>
    <source>
        <strain evidence="2">CBS 117612</strain>
    </source>
</reference>
<dbReference type="Proteomes" id="UP000325558">
    <property type="component" value="Unassembled WGS sequence"/>
</dbReference>
<name>A0A5N6YB68_9EURO</name>
<dbReference type="AlphaFoldDB" id="A0A5N6YB68"/>
<feature type="compositionally biased region" description="Basic and acidic residues" evidence="1">
    <location>
        <begin position="106"/>
        <end position="122"/>
    </location>
</feature>
<sequence length="438" mass="49522">MPDSWKDSIIGYGLALAGLQRAKRLLNCVDNKKDLIREIENPGHRNRNPYDFPESLLLEVESGLMIRGNQDGLADFIHSDQSQAASLIATRCREFRSVSYHSAKMDEEQEREVAAEAEREQQVQRPPKARPKKHEIYEEMKNLVSTGVIAEGSTAFLPAFRSLDKTSAARHPGVDQFPGKLLVTRDYAQTVEPIYILSFSPDFFQRPVPWILTSRHGSNSTDHKPTVNHMVIISPYEAQELYPSIKDSKHVTLHLYAPRSYLGLKPLDKLHLSSYEEYVEVCDFLGVAWKPMGEDSVVATDGFILRRDKNNRAERLASTFRQSPIKFLKVLMSQVRRKGEGIGKAHMGKMVNGVILHRSDFEEPRRAEQDQVLPKWVHCDIVNHDSGLGSTALGDAIQERGARLAWTRKGCTKGVWSSNCGLFLIGHLCVSWNYANLE</sequence>
<organism evidence="2">
    <name type="scientific">Aspergillus arachidicola</name>
    <dbReference type="NCBI Taxonomy" id="656916"/>
    <lineage>
        <taxon>Eukaryota</taxon>
        <taxon>Fungi</taxon>
        <taxon>Dikarya</taxon>
        <taxon>Ascomycota</taxon>
        <taxon>Pezizomycotina</taxon>
        <taxon>Eurotiomycetes</taxon>
        <taxon>Eurotiomycetidae</taxon>
        <taxon>Eurotiales</taxon>
        <taxon>Aspergillaceae</taxon>
        <taxon>Aspergillus</taxon>
        <taxon>Aspergillus subgen. Circumdati</taxon>
    </lineage>
</organism>
<protein>
    <submittedName>
        <fullName evidence="2">Uncharacterized protein</fullName>
    </submittedName>
</protein>
<evidence type="ECO:0000313" key="2">
    <source>
        <dbReference type="EMBL" id="KAE8342468.1"/>
    </source>
</evidence>
<dbReference type="OrthoDB" id="3182339at2759"/>
<dbReference type="EMBL" id="ML737134">
    <property type="protein sequence ID" value="KAE8342468.1"/>
    <property type="molecule type" value="Genomic_DNA"/>
</dbReference>
<accession>A0A5N6YB68</accession>
<gene>
    <name evidence="2" type="ORF">BDV24DRAFT_162359</name>
</gene>